<evidence type="ECO:0000313" key="3">
    <source>
        <dbReference type="EMBL" id="GED98381.1"/>
    </source>
</evidence>
<dbReference type="InterPro" id="IPR036661">
    <property type="entry name" value="Luciferase-like_sf"/>
</dbReference>
<keyword evidence="1" id="KW-0560">Oxidoreductase</keyword>
<evidence type="ECO:0000259" key="2">
    <source>
        <dbReference type="Pfam" id="PF00296"/>
    </source>
</evidence>
<proteinExistence type="predicted"/>
<evidence type="ECO:0000313" key="4">
    <source>
        <dbReference type="Proteomes" id="UP000444980"/>
    </source>
</evidence>
<sequence>MSVVLDTSMTVKLGKLGIWRHHSQVDGDFAAKAEELGYSAIWLGGSPGGDLAVVDELLAATRSLVVATGIVNIWTDGPGGIAAAHHRITDRFDNRFLLGVGAGHREATAEYRKPFEALVDYLDGLAEHGVPAEETVLAALGPKVLALAAGRTAGAHPYLTTPAHTKEARSLVGDALLVPDQKVVLDTDSERARALARKGNDFYLGLTNYRANLKRLGFTDADLDDGGTDRLWDALVPHGDGDVVAAAVQAHLTAGADQVAVQVVGRDPWPALTAIAQRLA</sequence>
<dbReference type="InterPro" id="IPR050564">
    <property type="entry name" value="F420-G6PD/mer"/>
</dbReference>
<dbReference type="PANTHER" id="PTHR43244:SF1">
    <property type="entry name" value="5,10-METHYLENETETRAHYDROMETHANOPTERIN REDUCTASE"/>
    <property type="match status" value="1"/>
</dbReference>
<dbReference type="NCBIfam" id="TIGR03620">
    <property type="entry name" value="F420_MSMEG_4141"/>
    <property type="match status" value="1"/>
</dbReference>
<reference evidence="4" key="1">
    <citation type="submission" date="2019-06" db="EMBL/GenBank/DDBJ databases">
        <title>Gordonia isolated from sludge of a wastewater treatment plant.</title>
        <authorList>
            <person name="Tamura T."/>
            <person name="Aoyama K."/>
            <person name="Kang Y."/>
            <person name="Saito S."/>
            <person name="Akiyama N."/>
            <person name="Yazawa K."/>
            <person name="Gonoi T."/>
            <person name="Mikami Y."/>
        </authorList>
    </citation>
    <scope>NUCLEOTIDE SEQUENCE [LARGE SCALE GENOMIC DNA]</scope>
    <source>
        <strain evidence="4">NBRC 107697</strain>
    </source>
</reference>
<dbReference type="InterPro" id="IPR011251">
    <property type="entry name" value="Luciferase-like_dom"/>
</dbReference>
<dbReference type="Proteomes" id="UP000444980">
    <property type="component" value="Unassembled WGS sequence"/>
</dbReference>
<comment type="caution">
    <text evidence="3">The sequence shown here is derived from an EMBL/GenBank/DDBJ whole genome shotgun (WGS) entry which is preliminary data.</text>
</comment>
<dbReference type="Gene3D" id="3.20.20.30">
    <property type="entry name" value="Luciferase-like domain"/>
    <property type="match status" value="2"/>
</dbReference>
<gene>
    <name evidence="3" type="ORF">nbrc107697_24200</name>
</gene>
<accession>A0A7I9UZT6</accession>
<dbReference type="InterPro" id="IPR019922">
    <property type="entry name" value="Lucif-like_OxRdatse_MSMEG_4141"/>
</dbReference>
<dbReference type="SUPFAM" id="SSF51679">
    <property type="entry name" value="Bacterial luciferase-like"/>
    <property type="match status" value="1"/>
</dbReference>
<dbReference type="AlphaFoldDB" id="A0A7I9UZT6"/>
<dbReference type="GO" id="GO:0016705">
    <property type="term" value="F:oxidoreductase activity, acting on paired donors, with incorporation or reduction of molecular oxygen"/>
    <property type="evidence" value="ECO:0007669"/>
    <property type="project" value="InterPro"/>
</dbReference>
<name>A0A7I9UZT6_9ACTN</name>
<dbReference type="EMBL" id="BJOU01000002">
    <property type="protein sequence ID" value="GED98381.1"/>
    <property type="molecule type" value="Genomic_DNA"/>
</dbReference>
<evidence type="ECO:0000256" key="1">
    <source>
        <dbReference type="ARBA" id="ARBA00023002"/>
    </source>
</evidence>
<organism evidence="3 4">
    <name type="scientific">Gordonia crocea</name>
    <dbReference type="NCBI Taxonomy" id="589162"/>
    <lineage>
        <taxon>Bacteria</taxon>
        <taxon>Bacillati</taxon>
        <taxon>Actinomycetota</taxon>
        <taxon>Actinomycetes</taxon>
        <taxon>Mycobacteriales</taxon>
        <taxon>Gordoniaceae</taxon>
        <taxon>Gordonia</taxon>
    </lineage>
</organism>
<keyword evidence="4" id="KW-1185">Reference proteome</keyword>
<dbReference type="PANTHER" id="PTHR43244">
    <property type="match status" value="1"/>
</dbReference>
<feature type="domain" description="Luciferase-like" evidence="2">
    <location>
        <begin position="28"/>
        <end position="116"/>
    </location>
</feature>
<dbReference type="Pfam" id="PF00296">
    <property type="entry name" value="Bac_luciferase"/>
    <property type="match status" value="1"/>
</dbReference>
<protein>
    <submittedName>
        <fullName evidence="3">LLM class F420-dependent oxidoreductase</fullName>
    </submittedName>
</protein>